<sequence length="113" mass="13022">MLPPPRNLTEWFQIGKTSTNLSPIPSHYWKISRYFPIHFWELSSRLAFVEGNNVGNHKSGEGKLGHSSHWTSPRAMKISVSSPLNNPIRLMAYPLVRKRGWFVSLLLPAIVWR</sequence>
<evidence type="ECO:0000313" key="2">
    <source>
        <dbReference type="Proteomes" id="UP001054837"/>
    </source>
</evidence>
<dbReference type="Proteomes" id="UP001054837">
    <property type="component" value="Unassembled WGS sequence"/>
</dbReference>
<proteinExistence type="predicted"/>
<organism evidence="1 2">
    <name type="scientific">Caerostris darwini</name>
    <dbReference type="NCBI Taxonomy" id="1538125"/>
    <lineage>
        <taxon>Eukaryota</taxon>
        <taxon>Metazoa</taxon>
        <taxon>Ecdysozoa</taxon>
        <taxon>Arthropoda</taxon>
        <taxon>Chelicerata</taxon>
        <taxon>Arachnida</taxon>
        <taxon>Araneae</taxon>
        <taxon>Araneomorphae</taxon>
        <taxon>Entelegynae</taxon>
        <taxon>Araneoidea</taxon>
        <taxon>Araneidae</taxon>
        <taxon>Caerostris</taxon>
    </lineage>
</organism>
<gene>
    <name evidence="1" type="ORF">CDAR_77611</name>
</gene>
<comment type="caution">
    <text evidence="1">The sequence shown here is derived from an EMBL/GenBank/DDBJ whole genome shotgun (WGS) entry which is preliminary data.</text>
</comment>
<name>A0AAV4V5S4_9ARAC</name>
<keyword evidence="2" id="KW-1185">Reference proteome</keyword>
<reference evidence="1 2" key="1">
    <citation type="submission" date="2021-06" db="EMBL/GenBank/DDBJ databases">
        <title>Caerostris darwini draft genome.</title>
        <authorList>
            <person name="Kono N."/>
            <person name="Arakawa K."/>
        </authorList>
    </citation>
    <scope>NUCLEOTIDE SEQUENCE [LARGE SCALE GENOMIC DNA]</scope>
</reference>
<dbReference type="AlphaFoldDB" id="A0AAV4V5S4"/>
<accession>A0AAV4V5S4</accession>
<dbReference type="EMBL" id="BPLQ01012370">
    <property type="protein sequence ID" value="GIY65014.1"/>
    <property type="molecule type" value="Genomic_DNA"/>
</dbReference>
<evidence type="ECO:0000313" key="1">
    <source>
        <dbReference type="EMBL" id="GIY65014.1"/>
    </source>
</evidence>
<protein>
    <submittedName>
        <fullName evidence="1">Uncharacterized protein</fullName>
    </submittedName>
</protein>